<reference evidence="1" key="1">
    <citation type="submission" date="2020-01" db="EMBL/GenBank/DDBJ databases">
        <authorList>
            <consortium name="DOE Joint Genome Institute"/>
            <person name="Haridas S."/>
            <person name="Albert R."/>
            <person name="Binder M."/>
            <person name="Bloem J."/>
            <person name="Labutti K."/>
            <person name="Salamov A."/>
            <person name="Andreopoulos B."/>
            <person name="Baker S.E."/>
            <person name="Barry K."/>
            <person name="Bills G."/>
            <person name="Bluhm B.H."/>
            <person name="Cannon C."/>
            <person name="Castanera R."/>
            <person name="Culley D.E."/>
            <person name="Daum C."/>
            <person name="Ezra D."/>
            <person name="Gonzalez J.B."/>
            <person name="Henrissat B."/>
            <person name="Kuo A."/>
            <person name="Liang C."/>
            <person name="Lipzen A."/>
            <person name="Lutzoni F."/>
            <person name="Magnuson J."/>
            <person name="Mondo S."/>
            <person name="Nolan M."/>
            <person name="Ohm R."/>
            <person name="Pangilinan J."/>
            <person name="Park H.-J."/>
            <person name="Ramirez L."/>
            <person name="Alfaro M."/>
            <person name="Sun H."/>
            <person name="Tritt A."/>
            <person name="Yoshinaga Y."/>
            <person name="Zwiers L.-H."/>
            <person name="Turgeon B.G."/>
            <person name="Goodwin S.B."/>
            <person name="Spatafora J.W."/>
            <person name="Crous P.W."/>
            <person name="Grigoriev I.V."/>
        </authorList>
    </citation>
    <scope>NUCLEOTIDE SEQUENCE</scope>
    <source>
        <strain evidence="1">CBS 394.84</strain>
    </source>
</reference>
<protein>
    <submittedName>
        <fullName evidence="1">Uncharacterized protein</fullName>
    </submittedName>
</protein>
<dbReference type="Proteomes" id="UP000800039">
    <property type="component" value="Unassembled WGS sequence"/>
</dbReference>
<evidence type="ECO:0000313" key="1">
    <source>
        <dbReference type="EMBL" id="KAF1839963.1"/>
    </source>
</evidence>
<accession>A0A9P4L3N6</accession>
<dbReference type="EMBL" id="ML976621">
    <property type="protein sequence ID" value="KAF1839963.1"/>
    <property type="molecule type" value="Genomic_DNA"/>
</dbReference>
<dbReference type="AlphaFoldDB" id="A0A9P4L3N6"/>
<gene>
    <name evidence="1" type="ORF">K460DRAFT_371926</name>
</gene>
<dbReference type="OrthoDB" id="10056939at2759"/>
<comment type="caution">
    <text evidence="1">The sequence shown here is derived from an EMBL/GenBank/DDBJ whole genome shotgun (WGS) entry which is preliminary data.</text>
</comment>
<dbReference type="GeneID" id="63851702"/>
<organism evidence="1 2">
    <name type="scientific">Cucurbitaria berberidis CBS 394.84</name>
    <dbReference type="NCBI Taxonomy" id="1168544"/>
    <lineage>
        <taxon>Eukaryota</taxon>
        <taxon>Fungi</taxon>
        <taxon>Dikarya</taxon>
        <taxon>Ascomycota</taxon>
        <taxon>Pezizomycotina</taxon>
        <taxon>Dothideomycetes</taxon>
        <taxon>Pleosporomycetidae</taxon>
        <taxon>Pleosporales</taxon>
        <taxon>Pleosporineae</taxon>
        <taxon>Cucurbitariaceae</taxon>
        <taxon>Cucurbitaria</taxon>
    </lineage>
</organism>
<dbReference type="RefSeq" id="XP_040782526.1">
    <property type="nucleotide sequence ID" value="XM_040934451.1"/>
</dbReference>
<evidence type="ECO:0000313" key="2">
    <source>
        <dbReference type="Proteomes" id="UP000800039"/>
    </source>
</evidence>
<proteinExistence type="predicted"/>
<keyword evidence="2" id="KW-1185">Reference proteome</keyword>
<name>A0A9P4L3N6_9PLEO</name>
<sequence>MRGSSPFFTRSATFDFVAHGPRVAASGDSSAKSKPSNGTISMPVDVINTCPKFYRRRLDASTRNRIYLRERDDLLSKNSQYLYRQIPGSIFGGLILHSSMVGAIPARLTNSVDIYSLD</sequence>